<dbReference type="NCBIfam" id="TIGR00177">
    <property type="entry name" value="molyb_syn"/>
    <property type="match status" value="1"/>
</dbReference>
<proteinExistence type="inferred from homology"/>
<dbReference type="Gene3D" id="3.40.980.10">
    <property type="entry name" value="MoaB/Mog-like domain"/>
    <property type="match status" value="1"/>
</dbReference>
<dbReference type="Pfam" id="PF00994">
    <property type="entry name" value="MoCF_biosynth"/>
    <property type="match status" value="1"/>
</dbReference>
<dbReference type="PANTHER" id="PTHR43232">
    <property type="entry name" value="MOLYBDENUM COFACTOR BIOSYNTHESIS PROTEIN B"/>
    <property type="match status" value="1"/>
</dbReference>
<protein>
    <recommendedName>
        <fullName evidence="1 2">Molybdenum cofactor biosynthesis protein B</fullName>
    </recommendedName>
</protein>
<keyword evidence="2" id="KW-0501">Molybdenum cofactor biosynthesis</keyword>
<feature type="domain" description="MoaB/Mog" evidence="3">
    <location>
        <begin position="15"/>
        <end position="159"/>
    </location>
</feature>
<dbReference type="CDD" id="cd00886">
    <property type="entry name" value="MogA_MoaB"/>
    <property type="match status" value="1"/>
</dbReference>
<dbReference type="NCBIfam" id="TIGR02667">
    <property type="entry name" value="moaB_proteo"/>
    <property type="match status" value="1"/>
</dbReference>
<evidence type="ECO:0000313" key="5">
    <source>
        <dbReference type="Proteomes" id="UP000714380"/>
    </source>
</evidence>
<dbReference type="SUPFAM" id="SSF53218">
    <property type="entry name" value="Molybdenum cofactor biosynthesis proteins"/>
    <property type="match status" value="1"/>
</dbReference>
<keyword evidence="5" id="KW-1185">Reference proteome</keyword>
<comment type="caution">
    <text evidence="4">The sequence shown here is derived from an EMBL/GenBank/DDBJ whole genome shotgun (WGS) entry which is preliminary data.</text>
</comment>
<dbReference type="EMBL" id="JAEDAH010000043">
    <property type="protein sequence ID" value="MCA6063751.1"/>
    <property type="molecule type" value="Genomic_DNA"/>
</dbReference>
<gene>
    <name evidence="4" type="primary">moaB</name>
    <name evidence="4" type="ORF">I9W95_09030</name>
</gene>
<evidence type="ECO:0000256" key="2">
    <source>
        <dbReference type="PIRNR" id="PIRNR006443"/>
    </source>
</evidence>
<organism evidence="4 5">
    <name type="scientific">Thalassolituus marinus</name>
    <dbReference type="NCBI Taxonomy" id="671053"/>
    <lineage>
        <taxon>Bacteria</taxon>
        <taxon>Pseudomonadati</taxon>
        <taxon>Pseudomonadota</taxon>
        <taxon>Gammaproteobacteria</taxon>
        <taxon>Oceanospirillales</taxon>
        <taxon>Oceanospirillaceae</taxon>
        <taxon>Thalassolituus</taxon>
    </lineage>
</organism>
<dbReference type="PANTHER" id="PTHR43232:SF2">
    <property type="entry name" value="MOLYBDENUM COFACTOR BIOSYNTHESIS PROTEIN B"/>
    <property type="match status" value="1"/>
</dbReference>
<reference evidence="4 5" key="1">
    <citation type="submission" date="2020-12" db="EMBL/GenBank/DDBJ databases">
        <title>Novel Thalassolituus-related marine hydrocarbonoclastic bacteria mediated algae-derived hydrocarbons mineralization in twilight zone of the northern South China Sea.</title>
        <authorList>
            <person name="Dong C."/>
        </authorList>
    </citation>
    <scope>NUCLEOTIDE SEQUENCE [LARGE SCALE GENOMIC DNA]</scope>
    <source>
        <strain evidence="4 5">IMCC1826</strain>
    </source>
</reference>
<name>A0ABS7ZTM7_9GAMM</name>
<comment type="function">
    <text evidence="2">May be involved in the biosynthesis of molybdopterin.</text>
</comment>
<dbReference type="InterPro" id="IPR012245">
    <property type="entry name" value="MoaB"/>
</dbReference>
<accession>A0ABS7ZTM7</accession>
<dbReference type="InterPro" id="IPR013484">
    <property type="entry name" value="MoaB_proteobac"/>
</dbReference>
<comment type="similarity">
    <text evidence="2">Belongs to the MoaB/Mog family.</text>
</comment>
<dbReference type="InterPro" id="IPR001453">
    <property type="entry name" value="MoaB/Mog_dom"/>
</dbReference>
<dbReference type="SMART" id="SM00852">
    <property type="entry name" value="MoCF_biosynth"/>
    <property type="match status" value="1"/>
</dbReference>
<comment type="pathway">
    <text evidence="2">Cofactor biosynthesis; molybdopterin biosynthesis.</text>
</comment>
<evidence type="ECO:0000313" key="4">
    <source>
        <dbReference type="EMBL" id="MCA6063751.1"/>
    </source>
</evidence>
<dbReference type="Proteomes" id="UP000714380">
    <property type="component" value="Unassembled WGS sequence"/>
</dbReference>
<evidence type="ECO:0000259" key="3">
    <source>
        <dbReference type="SMART" id="SM00852"/>
    </source>
</evidence>
<sequence>MRKHANREFFPLNIALLTLSDSRSAEQDSSGDLLQQLAGDAGHRVLQRSLLPHDRYQIRAQVSQWIASSDVQVIIINGGTGFAAGNCTPEAIRPLFDSEVEGFGEQFRQLSFADIGSSSMQSRALAGMANGTLLFAVPGSGGACRQAWEALIAPQLDGRTGPCNFVAHVKNSPQPACR</sequence>
<dbReference type="PIRSF" id="PIRSF006443">
    <property type="entry name" value="MoaB"/>
    <property type="match status" value="1"/>
</dbReference>
<dbReference type="InterPro" id="IPR036425">
    <property type="entry name" value="MoaB/Mog-like_dom_sf"/>
</dbReference>
<evidence type="ECO:0000256" key="1">
    <source>
        <dbReference type="ARBA" id="ARBA00015262"/>
    </source>
</evidence>
<dbReference type="RefSeq" id="WP_225674055.1">
    <property type="nucleotide sequence ID" value="NZ_JAEDAH010000043.1"/>
</dbReference>